<dbReference type="AlphaFoldDB" id="A0AAC8XH32"/>
<name>A0AAC8XH32_9ALTE</name>
<dbReference type="RefSeq" id="WP_015066139.1">
    <property type="nucleotide sequence ID" value="NZ_CAXGIV010000104.1"/>
</dbReference>
<proteinExistence type="predicted"/>
<evidence type="ECO:0000313" key="1">
    <source>
        <dbReference type="EMBL" id="AMJ77295.1"/>
    </source>
</evidence>
<protein>
    <submittedName>
        <fullName evidence="1">Uncharacterized protein</fullName>
    </submittedName>
</protein>
<reference evidence="1 2" key="1">
    <citation type="submission" date="2015-12" db="EMBL/GenBank/DDBJ databases">
        <title>Intraspecies pangenome expansion in the marine bacterium Alteromonas.</title>
        <authorList>
            <person name="Lopez-Perez M."/>
            <person name="Rodriguez-Valera F."/>
        </authorList>
    </citation>
    <scope>NUCLEOTIDE SEQUENCE [LARGE SCALE GENOMIC DNA]</scope>
    <source>
        <strain evidence="1 2">UM8</strain>
    </source>
</reference>
<dbReference type="EMBL" id="CP013928">
    <property type="protein sequence ID" value="AMJ77295.1"/>
    <property type="molecule type" value="Genomic_DNA"/>
</dbReference>
<sequence>MPSVKLSSYSLSAIFKRCKSSLIVCLLCTVTWGCTEASSVAVKWHNAYDIERELHLLGQEEDPRKIYKRLRSIKQQASLQLSQLRETGPQDTVFRDWLESLQISLSLAPLHSNKIETCNVWQKAMEASWGVELVQFNERAKLVWRVMLATCNARVRSL</sequence>
<dbReference type="Proteomes" id="UP000061468">
    <property type="component" value="Chromosome"/>
</dbReference>
<evidence type="ECO:0000313" key="2">
    <source>
        <dbReference type="Proteomes" id="UP000061468"/>
    </source>
</evidence>
<accession>A0AAC8XH32</accession>
<organism evidence="1 2">
    <name type="scientific">Alteromonas mediterranea</name>
    <dbReference type="NCBI Taxonomy" id="314275"/>
    <lineage>
        <taxon>Bacteria</taxon>
        <taxon>Pseudomonadati</taxon>
        <taxon>Pseudomonadota</taxon>
        <taxon>Gammaproteobacteria</taxon>
        <taxon>Alteromonadales</taxon>
        <taxon>Alteromonadaceae</taxon>
        <taxon>Alteromonas/Salinimonas group</taxon>
        <taxon>Alteromonas</taxon>
    </lineage>
</organism>
<gene>
    <name evidence="1" type="ORF">AV942_02695</name>
</gene>